<dbReference type="CDD" id="cd16664">
    <property type="entry name" value="RING-Ubox_PUB"/>
    <property type="match status" value="1"/>
</dbReference>
<dbReference type="InterPro" id="IPR045185">
    <property type="entry name" value="PUB22/23/24-like"/>
</dbReference>
<evidence type="ECO:0000256" key="2">
    <source>
        <dbReference type="ARBA" id="ARBA00004906"/>
    </source>
</evidence>
<dbReference type="InterPro" id="IPR003613">
    <property type="entry name" value="Ubox_domain"/>
</dbReference>
<dbReference type="FunFam" id="3.30.40.10:FF:000442">
    <property type="entry name" value="RING-type E3 ubiquitin transferase"/>
    <property type="match status" value="1"/>
</dbReference>
<dbReference type="SMART" id="SM00504">
    <property type="entry name" value="Ubox"/>
    <property type="match status" value="1"/>
</dbReference>
<keyword evidence="5" id="KW-0833">Ubl conjugation pathway</keyword>
<evidence type="ECO:0000256" key="4">
    <source>
        <dbReference type="ARBA" id="ARBA00022679"/>
    </source>
</evidence>
<dbReference type="Pfam" id="PF04564">
    <property type="entry name" value="U-box"/>
    <property type="match status" value="1"/>
</dbReference>
<organism evidence="7">
    <name type="scientific">Wollemia nobilis</name>
    <dbReference type="NCBI Taxonomy" id="56998"/>
    <lineage>
        <taxon>Eukaryota</taxon>
        <taxon>Viridiplantae</taxon>
        <taxon>Streptophyta</taxon>
        <taxon>Embryophyta</taxon>
        <taxon>Tracheophyta</taxon>
        <taxon>Spermatophyta</taxon>
        <taxon>Pinopsida</taxon>
        <taxon>Pinidae</taxon>
        <taxon>Conifers II</taxon>
        <taxon>Araucariales</taxon>
        <taxon>Araucariaceae</taxon>
        <taxon>Wollemia</taxon>
    </lineage>
</organism>
<accession>A0A0C9S5T4</accession>
<dbReference type="PANTHER" id="PTHR22849:SF163">
    <property type="entry name" value="U-BOX DOMAIN-CONTAINING PROTEIN"/>
    <property type="match status" value="1"/>
</dbReference>
<reference evidence="7" key="1">
    <citation type="submission" date="2015-02" db="EMBL/GenBank/DDBJ databases">
        <title>A transcriptome of Wollemia nobilis - a relic of Gondwana.</title>
        <authorList>
            <person name="Chia J.Y."/>
            <person name="Leong Y.S."/>
            <person name="Abdul Karim S."/>
            <person name="Wan Azmi N."/>
            <person name="Hercus R."/>
            <person name="Croft L."/>
        </authorList>
    </citation>
    <scope>NUCLEOTIDE SEQUENCE</scope>
    <source>
        <strain evidence="7">MaeBrown</strain>
        <tissue evidence="7">Leaf</tissue>
    </source>
</reference>
<protein>
    <recommendedName>
        <fullName evidence="3">RING-type E3 ubiquitin transferase</fullName>
        <ecNumber evidence="3">2.3.2.27</ecNumber>
    </recommendedName>
</protein>
<evidence type="ECO:0000256" key="3">
    <source>
        <dbReference type="ARBA" id="ARBA00012483"/>
    </source>
</evidence>
<name>A0A0C9S5T4_9CONI</name>
<comment type="pathway">
    <text evidence="2">Protein modification; protein ubiquitination.</text>
</comment>
<dbReference type="GO" id="GO:0016567">
    <property type="term" value="P:protein ubiquitination"/>
    <property type="evidence" value="ECO:0007669"/>
    <property type="project" value="UniProtKB-UniPathway"/>
</dbReference>
<feature type="domain" description="U-box" evidence="6">
    <location>
        <begin position="18"/>
        <end position="92"/>
    </location>
</feature>
<evidence type="ECO:0000259" key="6">
    <source>
        <dbReference type="PROSITE" id="PS51698"/>
    </source>
</evidence>
<dbReference type="EMBL" id="GCHU01018451">
    <property type="protein sequence ID" value="JAG86243.1"/>
    <property type="molecule type" value="Transcribed_RNA"/>
</dbReference>
<dbReference type="Gene3D" id="1.25.10.10">
    <property type="entry name" value="Leucine-rich Repeat Variant"/>
    <property type="match status" value="1"/>
</dbReference>
<dbReference type="Gene3D" id="3.30.40.10">
    <property type="entry name" value="Zinc/RING finger domain, C3HC4 (zinc finger)"/>
    <property type="match status" value="1"/>
</dbReference>
<evidence type="ECO:0000256" key="1">
    <source>
        <dbReference type="ARBA" id="ARBA00000900"/>
    </source>
</evidence>
<dbReference type="GO" id="GO:0061630">
    <property type="term" value="F:ubiquitin protein ligase activity"/>
    <property type="evidence" value="ECO:0007669"/>
    <property type="project" value="UniProtKB-EC"/>
</dbReference>
<dbReference type="AlphaFoldDB" id="A0A0C9S5T4"/>
<evidence type="ECO:0000313" key="7">
    <source>
        <dbReference type="EMBL" id="JAG86243.1"/>
    </source>
</evidence>
<dbReference type="InterPro" id="IPR013083">
    <property type="entry name" value="Znf_RING/FYVE/PHD"/>
</dbReference>
<dbReference type="PANTHER" id="PTHR22849">
    <property type="entry name" value="WDSAM1 PROTEIN"/>
    <property type="match status" value="1"/>
</dbReference>
<proteinExistence type="predicted"/>
<dbReference type="EC" id="2.3.2.27" evidence="3"/>
<dbReference type="SUPFAM" id="SSF48371">
    <property type="entry name" value="ARM repeat"/>
    <property type="match status" value="1"/>
</dbReference>
<sequence length="417" mass="46077">MGPLIKMTAEEEEREWESMPALFRCPISLEMMRDPVSVCTGVTYERANIQKWMEAGNNICPATMEPLHNRELIPNHTLRRLIQQWCLSKGFDSFSTPKSPANPSRIRRMVQDIINANEDNVNKALESLTSLKDLAKSSARNAMCMQALGILRVLAQIISSTQNMEILREAVGLLACFQSVELVDNDDDGDSSRQPILRGLAVQMLPSLEFLLVDKNMEARMNTAILVQLLSRDIHYAREIGSRQTIIPSLISLVREGVEEAVSALLNLCAVTRNRVKILEAGDSISALIEVINGRGDKKVRESALGVVEALSTTAEGRAAIDDHTLALSAVVKSLLVISAAADEYAVAVVWRLCFKSGEVEGDTLNHSLLQAAFNKLLVLMQIDSASPITKVKANQLLRLFSPMRHRKQPPPHSSSF</sequence>
<dbReference type="InterPro" id="IPR045210">
    <property type="entry name" value="RING-Ubox_PUB"/>
</dbReference>
<dbReference type="SUPFAM" id="SSF57850">
    <property type="entry name" value="RING/U-box"/>
    <property type="match status" value="1"/>
</dbReference>
<dbReference type="InterPro" id="IPR011989">
    <property type="entry name" value="ARM-like"/>
</dbReference>
<dbReference type="Pfam" id="PF25598">
    <property type="entry name" value="ARM_PUB"/>
    <property type="match status" value="1"/>
</dbReference>
<dbReference type="InterPro" id="IPR058678">
    <property type="entry name" value="ARM_PUB"/>
</dbReference>
<keyword evidence="4" id="KW-0808">Transferase</keyword>
<dbReference type="UniPathway" id="UPA00143"/>
<evidence type="ECO:0000256" key="5">
    <source>
        <dbReference type="ARBA" id="ARBA00022786"/>
    </source>
</evidence>
<comment type="catalytic activity">
    <reaction evidence="1">
        <text>S-ubiquitinyl-[E2 ubiquitin-conjugating enzyme]-L-cysteine + [acceptor protein]-L-lysine = [E2 ubiquitin-conjugating enzyme]-L-cysteine + N(6)-ubiquitinyl-[acceptor protein]-L-lysine.</text>
        <dbReference type="EC" id="2.3.2.27"/>
    </reaction>
</comment>
<dbReference type="PROSITE" id="PS51698">
    <property type="entry name" value="U_BOX"/>
    <property type="match status" value="1"/>
</dbReference>
<dbReference type="InterPro" id="IPR016024">
    <property type="entry name" value="ARM-type_fold"/>
</dbReference>